<sequence length="455" mass="48532">MAFSSRVFQHPAAHEEVFYATCHPGLESVVADELQAPGTGATGVEPGRAGVHFRGATLETGYRANLWLSSAIRVLVRQAEGQLDPRRQGGDELYALFRRAVDWPALLAPGQCFSVEARVAGCTEVRSALLVQMRLRDAICDAMRDAGREKPMPPREGAVAELPLFVTANRDRVTLFRDMSGASLHRRGYRQGAMHAAALNEAAASGVLALAGWPALCQREGAVLADPMCGAGTLLIEAALAAVRAAPGLSRPSWPFEVWPDFDAGAWERLREGARAAKREPPAGLRLLGNDSHAGALAMARRGAEAAGIGHLIELSHGPCSEWRGHLVGDPRRDPVARSRGRSSGGTDDTGRRSGAGVEAKAPEAELEAAWRDLGVFLKGACNEADAFLLCGNPDATRSLHMRCSRRIPLSIGGADVRLLHYVVLPPLPPGTRPPSAKKSLAQPIPGRASEPLDW</sequence>
<evidence type="ECO:0000259" key="4">
    <source>
        <dbReference type="Pfam" id="PF01170"/>
    </source>
</evidence>
<evidence type="ECO:0000313" key="7">
    <source>
        <dbReference type="Proteomes" id="UP001445335"/>
    </source>
</evidence>
<keyword evidence="1" id="KW-0489">Methyltransferase</keyword>
<feature type="compositionally biased region" description="Basic and acidic residues" evidence="3">
    <location>
        <begin position="324"/>
        <end position="337"/>
    </location>
</feature>
<evidence type="ECO:0000256" key="1">
    <source>
        <dbReference type="ARBA" id="ARBA00022603"/>
    </source>
</evidence>
<keyword evidence="2" id="KW-0808">Transferase</keyword>
<evidence type="ECO:0000256" key="3">
    <source>
        <dbReference type="SAM" id="MobiDB-lite"/>
    </source>
</evidence>
<dbReference type="InterPro" id="IPR054170">
    <property type="entry name" value="RlmL_1st"/>
</dbReference>
<evidence type="ECO:0000256" key="2">
    <source>
        <dbReference type="ARBA" id="ARBA00022679"/>
    </source>
</evidence>
<feature type="domain" description="RlmL ferredoxin-like" evidence="5">
    <location>
        <begin position="18"/>
        <end position="75"/>
    </location>
</feature>
<evidence type="ECO:0000313" key="6">
    <source>
        <dbReference type="EMBL" id="KAK9822164.1"/>
    </source>
</evidence>
<gene>
    <name evidence="6" type="ORF">WJX81_003042</name>
</gene>
<feature type="region of interest" description="Disordered" evidence="3">
    <location>
        <begin position="324"/>
        <end position="363"/>
    </location>
</feature>
<dbReference type="InterPro" id="IPR029063">
    <property type="entry name" value="SAM-dependent_MTases_sf"/>
</dbReference>
<dbReference type="PANTHER" id="PTHR47313:SF1">
    <property type="entry name" value="RIBOSOMAL RNA LARGE SUBUNIT METHYLTRANSFERASE K_L"/>
    <property type="match status" value="1"/>
</dbReference>
<dbReference type="PANTHER" id="PTHR47313">
    <property type="entry name" value="RIBOSOMAL RNA LARGE SUBUNIT METHYLTRANSFERASE K/L"/>
    <property type="match status" value="1"/>
</dbReference>
<comment type="caution">
    <text evidence="6">The sequence shown here is derived from an EMBL/GenBank/DDBJ whole genome shotgun (WGS) entry which is preliminary data.</text>
</comment>
<organism evidence="6 7">
    <name type="scientific">Elliptochloris bilobata</name>
    <dbReference type="NCBI Taxonomy" id="381761"/>
    <lineage>
        <taxon>Eukaryota</taxon>
        <taxon>Viridiplantae</taxon>
        <taxon>Chlorophyta</taxon>
        <taxon>core chlorophytes</taxon>
        <taxon>Trebouxiophyceae</taxon>
        <taxon>Trebouxiophyceae incertae sedis</taxon>
        <taxon>Elliptochloris clade</taxon>
        <taxon>Elliptochloris</taxon>
    </lineage>
</organism>
<dbReference type="GO" id="GO:0032259">
    <property type="term" value="P:methylation"/>
    <property type="evidence" value="ECO:0007669"/>
    <property type="project" value="UniProtKB-KW"/>
</dbReference>
<feature type="region of interest" description="Disordered" evidence="3">
    <location>
        <begin position="430"/>
        <end position="455"/>
    </location>
</feature>
<name>A0AAW1QL58_9CHLO</name>
<dbReference type="CDD" id="cd11715">
    <property type="entry name" value="THUMP_AdoMetMT"/>
    <property type="match status" value="1"/>
</dbReference>
<proteinExistence type="predicted"/>
<dbReference type="Pfam" id="PF01170">
    <property type="entry name" value="UPF0020"/>
    <property type="match status" value="1"/>
</dbReference>
<dbReference type="EMBL" id="JALJOU010000091">
    <property type="protein sequence ID" value="KAK9822164.1"/>
    <property type="molecule type" value="Genomic_DNA"/>
</dbReference>
<reference evidence="6 7" key="1">
    <citation type="journal article" date="2024" name="Nat. Commun.">
        <title>Phylogenomics reveals the evolutionary origins of lichenization in chlorophyte algae.</title>
        <authorList>
            <person name="Puginier C."/>
            <person name="Libourel C."/>
            <person name="Otte J."/>
            <person name="Skaloud P."/>
            <person name="Haon M."/>
            <person name="Grisel S."/>
            <person name="Petersen M."/>
            <person name="Berrin J.G."/>
            <person name="Delaux P.M."/>
            <person name="Dal Grande F."/>
            <person name="Keller J."/>
        </authorList>
    </citation>
    <scope>NUCLEOTIDE SEQUENCE [LARGE SCALE GENOMIC DNA]</scope>
    <source>
        <strain evidence="6 7">SAG 245.80</strain>
    </source>
</reference>
<dbReference type="Gene3D" id="3.30.2130.30">
    <property type="match status" value="1"/>
</dbReference>
<dbReference type="Pfam" id="PF22020">
    <property type="entry name" value="RlmL_1st"/>
    <property type="match status" value="1"/>
</dbReference>
<dbReference type="GO" id="GO:0008168">
    <property type="term" value="F:methyltransferase activity"/>
    <property type="evidence" value="ECO:0007669"/>
    <property type="project" value="UniProtKB-KW"/>
</dbReference>
<dbReference type="Proteomes" id="UP001445335">
    <property type="component" value="Unassembled WGS sequence"/>
</dbReference>
<feature type="domain" description="Ribosomal RNA large subunit methyltransferase K/L-like methyltransferase" evidence="4">
    <location>
        <begin position="187"/>
        <end position="317"/>
    </location>
</feature>
<dbReference type="SUPFAM" id="SSF53335">
    <property type="entry name" value="S-adenosyl-L-methionine-dependent methyltransferases"/>
    <property type="match status" value="1"/>
</dbReference>
<dbReference type="InterPro" id="IPR000241">
    <property type="entry name" value="RlmKL-like_Mtase"/>
</dbReference>
<dbReference type="AlphaFoldDB" id="A0AAW1QL58"/>
<evidence type="ECO:0000259" key="5">
    <source>
        <dbReference type="Pfam" id="PF22020"/>
    </source>
</evidence>
<dbReference type="GO" id="GO:0043527">
    <property type="term" value="C:tRNA methyltransferase complex"/>
    <property type="evidence" value="ECO:0007669"/>
    <property type="project" value="UniProtKB-ARBA"/>
</dbReference>
<accession>A0AAW1QL58</accession>
<protein>
    <submittedName>
        <fullName evidence="6">Uncharacterized protein</fullName>
    </submittedName>
</protein>
<dbReference type="Gene3D" id="3.40.50.150">
    <property type="entry name" value="Vaccinia Virus protein VP39"/>
    <property type="match status" value="1"/>
</dbReference>
<keyword evidence="7" id="KW-1185">Reference proteome</keyword>